<dbReference type="Gene3D" id="3.40.50.1820">
    <property type="entry name" value="alpha/beta hydrolase"/>
    <property type="match status" value="1"/>
</dbReference>
<accession>A0A494RKC2</accession>
<protein>
    <submittedName>
        <fullName evidence="4">CocE/NonD family hydrolase</fullName>
    </submittedName>
</protein>
<dbReference type="InterPro" id="IPR029058">
    <property type="entry name" value="AB_hydrolase_fold"/>
</dbReference>
<gene>
    <name evidence="4" type="ORF">D8I30_09560</name>
</gene>
<evidence type="ECO:0000313" key="4">
    <source>
        <dbReference type="EMBL" id="AYG95393.1"/>
    </source>
</evidence>
<dbReference type="EMBL" id="CP032707">
    <property type="protein sequence ID" value="AYG95393.1"/>
    <property type="molecule type" value="Genomic_DNA"/>
</dbReference>
<dbReference type="SUPFAM" id="SSF49785">
    <property type="entry name" value="Galactose-binding domain-like"/>
    <property type="match status" value="1"/>
</dbReference>
<dbReference type="PANTHER" id="PTHR43056">
    <property type="entry name" value="PEPTIDASE S9 PROLYL OLIGOPEPTIDASE"/>
    <property type="match status" value="1"/>
</dbReference>
<dbReference type="AlphaFoldDB" id="A0A494RKC2"/>
<feature type="compositionally biased region" description="Basic and acidic residues" evidence="2">
    <location>
        <begin position="47"/>
        <end position="69"/>
    </location>
</feature>
<proteinExistence type="predicted"/>
<evidence type="ECO:0000259" key="3">
    <source>
        <dbReference type="SMART" id="SM00939"/>
    </source>
</evidence>
<dbReference type="GO" id="GO:0008239">
    <property type="term" value="F:dipeptidyl-peptidase activity"/>
    <property type="evidence" value="ECO:0007669"/>
    <property type="project" value="InterPro"/>
</dbReference>
<dbReference type="NCBIfam" id="TIGR00976">
    <property type="entry name" value="CocE_NonD"/>
    <property type="match status" value="1"/>
</dbReference>
<dbReference type="Gene3D" id="1.10.3020.10">
    <property type="entry name" value="alpha-amino acid ester hydrolase ( Helical cap domain)"/>
    <property type="match status" value="1"/>
</dbReference>
<dbReference type="Proteomes" id="UP000276984">
    <property type="component" value="Chromosome"/>
</dbReference>
<feature type="region of interest" description="Disordered" evidence="2">
    <location>
        <begin position="39"/>
        <end position="69"/>
    </location>
</feature>
<dbReference type="InterPro" id="IPR005674">
    <property type="entry name" value="CocE/Ser_esterase"/>
</dbReference>
<dbReference type="OrthoDB" id="9806163at2"/>
<dbReference type="InterPro" id="IPR000383">
    <property type="entry name" value="Xaa-Pro-like_dom"/>
</dbReference>
<evidence type="ECO:0000256" key="2">
    <source>
        <dbReference type="SAM" id="MobiDB-lite"/>
    </source>
</evidence>
<dbReference type="SMART" id="SM00939">
    <property type="entry name" value="PepX_C"/>
    <property type="match status" value="1"/>
</dbReference>
<dbReference type="InterPro" id="IPR013736">
    <property type="entry name" value="Xaa-Pro_dipept_C"/>
</dbReference>
<dbReference type="Pfam" id="PF02129">
    <property type="entry name" value="Peptidase_S15"/>
    <property type="match status" value="1"/>
</dbReference>
<sequence>MTDLPILSGVRVLRDVMIPMRDGVHLAADVYLPDSEEGPLPALLERTPYDRRGTNHADRSAADPTPRSKPEIAVEFARGGYAYVLVDCRGRYGSEGVFTKYANEAEDGFDVMAWLVQQPWCDGRIGALGLSYGAHVQAAAACLNPPGLRAMFMDSGGFASAFHSGVRQGGAFELKQLTWAMKHARLSPLSQDDPARLAALNAEDVRDWMAVNPWRPGRTPLAAAPEYDAFIQDMWRRETFDDFWRAPDFCAACHEEAFTDAPMVFMSSWYDPYALSATDNYARFSRAKAGPVKLVMGPWTHGQRSVAFAGDVDFGPSATLDGCLAPDYLALRRAWFDRWLKGRAAPDYLEAPVSLFVMGGGSGRRTAEGRLDHGGCWRAEADWPLPGTVFTDFHLHADGGLSTEAAQPGERVWRHDPAHPVPTIGGAIASGAPVMAAGGYDQRETGGLFGATQPGRALCDRDDVLTFETAPLDAAVEVTGPITARLSVSSSALDTDIMLKLVDVYPPSADYPEGYALNLTHGVLRLRFRDSFAAPRPLVPGEVYDVEIQLFPTSNLFAAGHRIRLDVAGSNFPHFDVNPGTGAPAGEASEAVVAINRIHTGPASLSRLVLPIVPARRG</sequence>
<reference evidence="4 5" key="1">
    <citation type="submission" date="2018-10" db="EMBL/GenBank/DDBJ databases">
        <title>Complete genome sequence of Brevundimonas naejangsanensis BRV3.</title>
        <authorList>
            <person name="Berrios L."/>
            <person name="Ely B."/>
        </authorList>
    </citation>
    <scope>NUCLEOTIDE SEQUENCE [LARGE SCALE GENOMIC DNA]</scope>
    <source>
        <strain evidence="4 5">BRV3</strain>
    </source>
</reference>
<dbReference type="SUPFAM" id="SSF53474">
    <property type="entry name" value="alpha/beta-Hydrolases"/>
    <property type="match status" value="1"/>
</dbReference>
<dbReference type="InterPro" id="IPR050585">
    <property type="entry name" value="Xaa-Pro_dipeptidyl-ppase/CocE"/>
</dbReference>
<keyword evidence="1 4" id="KW-0378">Hydrolase</keyword>
<dbReference type="PANTHER" id="PTHR43056:SF10">
    <property type="entry name" value="COCE_NOND FAMILY, PUTATIVE (AFU_ORTHOLOGUE AFUA_7G00600)-RELATED"/>
    <property type="match status" value="1"/>
</dbReference>
<evidence type="ECO:0000313" key="5">
    <source>
        <dbReference type="Proteomes" id="UP000276984"/>
    </source>
</evidence>
<organism evidence="4 5">
    <name type="scientific">Brevundimonas naejangsanensis</name>
    <dbReference type="NCBI Taxonomy" id="588932"/>
    <lineage>
        <taxon>Bacteria</taxon>
        <taxon>Pseudomonadati</taxon>
        <taxon>Pseudomonadota</taxon>
        <taxon>Alphaproteobacteria</taxon>
        <taxon>Caulobacterales</taxon>
        <taxon>Caulobacteraceae</taxon>
        <taxon>Brevundimonas</taxon>
    </lineage>
</organism>
<feature type="domain" description="Xaa-Pro dipeptidyl-peptidase C-terminal" evidence="3">
    <location>
        <begin position="333"/>
        <end position="609"/>
    </location>
</feature>
<name>A0A494RKC2_9CAUL</name>
<dbReference type="Pfam" id="PF08530">
    <property type="entry name" value="PepX_C"/>
    <property type="match status" value="1"/>
</dbReference>
<evidence type="ECO:0000256" key="1">
    <source>
        <dbReference type="ARBA" id="ARBA00022801"/>
    </source>
</evidence>
<dbReference type="RefSeq" id="WP_121482540.1">
    <property type="nucleotide sequence ID" value="NZ_CP032707.1"/>
</dbReference>
<dbReference type="InterPro" id="IPR008979">
    <property type="entry name" value="Galactose-bd-like_sf"/>
</dbReference>
<dbReference type="Gene3D" id="2.60.120.260">
    <property type="entry name" value="Galactose-binding domain-like"/>
    <property type="match status" value="1"/>
</dbReference>
<keyword evidence="5" id="KW-1185">Reference proteome</keyword>